<evidence type="ECO:0000256" key="1">
    <source>
        <dbReference type="ARBA" id="ARBA00022679"/>
    </source>
</evidence>
<dbReference type="eggNOG" id="COG0615">
    <property type="taxonomic scope" value="Bacteria"/>
</dbReference>
<dbReference type="RefSeq" id="WP_015956895.1">
    <property type="nucleotide sequence ID" value="NC_011729.1"/>
</dbReference>
<proteinExistence type="predicted"/>
<dbReference type="PANTHER" id="PTHR43793">
    <property type="entry name" value="FAD SYNTHASE"/>
    <property type="match status" value="1"/>
</dbReference>
<dbReference type="InterPro" id="IPR014729">
    <property type="entry name" value="Rossmann-like_a/b/a_fold"/>
</dbReference>
<reference evidence="5" key="1">
    <citation type="journal article" date="2011" name="MBio">
        <title>Novel metabolic attributes of the genus Cyanothece, comprising a group of unicellular nitrogen-fixing Cyanobacteria.</title>
        <authorList>
            <person name="Bandyopadhyay A."/>
            <person name="Elvitigala T."/>
            <person name="Welsh E."/>
            <person name="Stockel J."/>
            <person name="Liberton M."/>
            <person name="Min H."/>
            <person name="Sherman L.A."/>
            <person name="Pakrasi H.B."/>
        </authorList>
    </citation>
    <scope>NUCLEOTIDE SEQUENCE [LARGE SCALE GENOMIC DNA]</scope>
    <source>
        <strain evidence="5">PCC 7424</strain>
    </source>
</reference>
<dbReference type="KEGG" id="cyc:PCC7424_4960"/>
<evidence type="ECO:0000313" key="5">
    <source>
        <dbReference type="Proteomes" id="UP000002384"/>
    </source>
</evidence>
<name>B7KFI9_GLOC7</name>
<evidence type="ECO:0000256" key="2">
    <source>
        <dbReference type="ARBA" id="ARBA00022695"/>
    </source>
</evidence>
<evidence type="ECO:0000259" key="3">
    <source>
        <dbReference type="Pfam" id="PF01467"/>
    </source>
</evidence>
<evidence type="ECO:0000313" key="4">
    <source>
        <dbReference type="EMBL" id="ACK73314.1"/>
    </source>
</evidence>
<dbReference type="Proteomes" id="UP000002384">
    <property type="component" value="Chromosome"/>
</dbReference>
<dbReference type="Gene3D" id="3.40.50.620">
    <property type="entry name" value="HUPs"/>
    <property type="match status" value="1"/>
</dbReference>
<dbReference type="InterPro" id="IPR004821">
    <property type="entry name" value="Cyt_trans-like"/>
</dbReference>
<dbReference type="AlphaFoldDB" id="B7KFI9"/>
<feature type="domain" description="Cytidyltransferase-like" evidence="3">
    <location>
        <begin position="25"/>
        <end position="135"/>
    </location>
</feature>
<dbReference type="SUPFAM" id="SSF52374">
    <property type="entry name" value="Nucleotidylyl transferase"/>
    <property type="match status" value="1"/>
</dbReference>
<keyword evidence="2" id="KW-0548">Nucleotidyltransferase</keyword>
<organism evidence="4 5">
    <name type="scientific">Gloeothece citriformis (strain PCC 7424)</name>
    <name type="common">Cyanothece sp. (strain PCC 7424)</name>
    <dbReference type="NCBI Taxonomy" id="65393"/>
    <lineage>
        <taxon>Bacteria</taxon>
        <taxon>Bacillati</taxon>
        <taxon>Cyanobacteriota</taxon>
        <taxon>Cyanophyceae</taxon>
        <taxon>Oscillatoriophycideae</taxon>
        <taxon>Chroococcales</taxon>
        <taxon>Aphanothecaceae</taxon>
        <taxon>Gloeothece</taxon>
        <taxon>Gloeothece citriformis</taxon>
    </lineage>
</organism>
<dbReference type="EMBL" id="CP001291">
    <property type="protein sequence ID" value="ACK73314.1"/>
    <property type="molecule type" value="Genomic_DNA"/>
</dbReference>
<dbReference type="GO" id="GO:0016779">
    <property type="term" value="F:nucleotidyltransferase activity"/>
    <property type="evidence" value="ECO:0007669"/>
    <property type="project" value="UniProtKB-KW"/>
</dbReference>
<dbReference type="InterPro" id="IPR050385">
    <property type="entry name" value="Archaeal_FAD_synthase"/>
</dbReference>
<accession>B7KFI9</accession>
<sequence>MTVYSLNELERAIALDPEQWRPLVFTNGCFDLLHVGHVRYLKSAKSLGKTLIVGLNSDRSVNQIKPDKEGYPSRPLIPEAQRAEVLGALKWVDGVIIFQETTAQRVIEVLKPDIYVKGGDYTLSTLPEASVVQAYGGKIELVKIELPTSTSKIIDKILKEGKK</sequence>
<gene>
    <name evidence="4" type="ordered locus">PCC7424_4960</name>
</gene>
<dbReference type="Pfam" id="PF01467">
    <property type="entry name" value="CTP_transf_like"/>
    <property type="match status" value="1"/>
</dbReference>
<keyword evidence="1 4" id="KW-0808">Transferase</keyword>
<dbReference type="STRING" id="65393.PCC7424_4960"/>
<dbReference type="HOGENOM" id="CLU_034585_2_0_3"/>
<protein>
    <submittedName>
        <fullName evidence="4">Cytidyltransferase-related domain protein</fullName>
    </submittedName>
</protein>
<keyword evidence="5" id="KW-1185">Reference proteome</keyword>
<dbReference type="PANTHER" id="PTHR43793:SF2">
    <property type="entry name" value="BIFUNCTIONAL PROTEIN HLDE"/>
    <property type="match status" value="1"/>
</dbReference>
<dbReference type="OrthoDB" id="9802794at2"/>
<dbReference type="NCBIfam" id="TIGR00125">
    <property type="entry name" value="cyt_tran_rel"/>
    <property type="match status" value="1"/>
</dbReference>